<dbReference type="PANTHER" id="PTHR13778:SF47">
    <property type="entry name" value="LIPOPOLYSACCHARIDE 1,3-GALACTOSYLTRANSFERASE"/>
    <property type="match status" value="1"/>
</dbReference>
<keyword evidence="3" id="KW-0479">Metal-binding</keyword>
<evidence type="ECO:0000313" key="4">
    <source>
        <dbReference type="EMBL" id="MXN20915.1"/>
    </source>
</evidence>
<evidence type="ECO:0000256" key="1">
    <source>
        <dbReference type="ARBA" id="ARBA00022676"/>
    </source>
</evidence>
<evidence type="ECO:0000256" key="3">
    <source>
        <dbReference type="ARBA" id="ARBA00022723"/>
    </source>
</evidence>
<proteinExistence type="predicted"/>
<dbReference type="Pfam" id="PF01501">
    <property type="entry name" value="Glyco_transf_8"/>
    <property type="match status" value="1"/>
</dbReference>
<comment type="caution">
    <text evidence="4">The sequence shown here is derived from an EMBL/GenBank/DDBJ whole genome shotgun (WGS) entry which is preliminary data.</text>
</comment>
<dbReference type="AlphaFoldDB" id="A0A6L7GA59"/>
<dbReference type="Gene3D" id="3.90.550.10">
    <property type="entry name" value="Spore Coat Polysaccharide Biosynthesis Protein SpsA, Chain A"/>
    <property type="match status" value="1"/>
</dbReference>
<sequence length="298" mass="32567">MSTPTCIAFLTDGGFLKPTLVAMASVLETARNPVELHVTGWKLRPEDWAAVHRVAEGWPGHTLVCHELDEAWMRGASSPKTTIPSNALGKLFLPRLIGKRFLYIDGDTLVLEDLSVAMTLDMAGKLMAGVSDYVVSKHALAGEAAEGSVIRRVLGDAPMVTYVNSGVLLVDAPAILAQPALLEEMADLEAARGFGTVDQDRINQIFAGRMGGLDPAWNASWGRVRAHRSRIRRLRRQAGLGPVAEGPRGRLAILHFHGPRKPWHRLSAKTLSKGAAGVLTYRRFLRRFRSRFPDLAPS</sequence>
<evidence type="ECO:0000256" key="2">
    <source>
        <dbReference type="ARBA" id="ARBA00022679"/>
    </source>
</evidence>
<dbReference type="GO" id="GO:0046872">
    <property type="term" value="F:metal ion binding"/>
    <property type="evidence" value="ECO:0007669"/>
    <property type="project" value="UniProtKB-KW"/>
</dbReference>
<dbReference type="GO" id="GO:0016757">
    <property type="term" value="F:glycosyltransferase activity"/>
    <property type="evidence" value="ECO:0007669"/>
    <property type="project" value="UniProtKB-KW"/>
</dbReference>
<reference evidence="4 5" key="1">
    <citation type="submission" date="2019-12" db="EMBL/GenBank/DDBJ databases">
        <authorList>
            <person name="Li M."/>
        </authorList>
    </citation>
    <scope>NUCLEOTIDE SEQUENCE [LARGE SCALE GENOMIC DNA]</scope>
    <source>
        <strain evidence="4 5">GBMRC 2024</strain>
    </source>
</reference>
<protein>
    <recommendedName>
        <fullName evidence="6">Glycosyltransferase family 8 protein</fullName>
    </recommendedName>
</protein>
<dbReference type="InterPro" id="IPR050748">
    <property type="entry name" value="Glycosyltrans_8_dom-fam"/>
</dbReference>
<dbReference type="SUPFAM" id="SSF53448">
    <property type="entry name" value="Nucleotide-diphospho-sugar transferases"/>
    <property type="match status" value="1"/>
</dbReference>
<dbReference type="Proteomes" id="UP000477911">
    <property type="component" value="Unassembled WGS sequence"/>
</dbReference>
<dbReference type="InterPro" id="IPR029044">
    <property type="entry name" value="Nucleotide-diphossugar_trans"/>
</dbReference>
<dbReference type="InterPro" id="IPR002495">
    <property type="entry name" value="Glyco_trans_8"/>
</dbReference>
<dbReference type="EMBL" id="WUMU01000038">
    <property type="protein sequence ID" value="MXN20915.1"/>
    <property type="molecule type" value="Genomic_DNA"/>
</dbReference>
<keyword evidence="2" id="KW-0808">Transferase</keyword>
<dbReference type="RefSeq" id="WP_160897034.1">
    <property type="nucleotide sequence ID" value="NZ_WUMU01000038.1"/>
</dbReference>
<evidence type="ECO:0000313" key="5">
    <source>
        <dbReference type="Proteomes" id="UP000477911"/>
    </source>
</evidence>
<gene>
    <name evidence="4" type="ORF">GR170_24060</name>
</gene>
<dbReference type="PANTHER" id="PTHR13778">
    <property type="entry name" value="GLYCOSYLTRANSFERASE 8 DOMAIN-CONTAINING PROTEIN"/>
    <property type="match status" value="1"/>
</dbReference>
<keyword evidence="5" id="KW-1185">Reference proteome</keyword>
<organism evidence="4 5">
    <name type="scientific">Pseudooceanicola albus</name>
    <dbReference type="NCBI Taxonomy" id="2692189"/>
    <lineage>
        <taxon>Bacteria</taxon>
        <taxon>Pseudomonadati</taxon>
        <taxon>Pseudomonadota</taxon>
        <taxon>Alphaproteobacteria</taxon>
        <taxon>Rhodobacterales</taxon>
        <taxon>Paracoccaceae</taxon>
        <taxon>Pseudooceanicola</taxon>
    </lineage>
</organism>
<name>A0A6L7GA59_9RHOB</name>
<accession>A0A6L7GA59</accession>
<evidence type="ECO:0008006" key="6">
    <source>
        <dbReference type="Google" id="ProtNLM"/>
    </source>
</evidence>
<keyword evidence="1" id="KW-0328">Glycosyltransferase</keyword>